<evidence type="ECO:0000313" key="2">
    <source>
        <dbReference type="EMBL" id="PKS05199.1"/>
    </source>
</evidence>
<dbReference type="NCBIfam" id="NF004855">
    <property type="entry name" value="PRK06208.1"/>
    <property type="match status" value="1"/>
</dbReference>
<dbReference type="SMART" id="SM01007">
    <property type="entry name" value="Aldolase_II"/>
    <property type="match status" value="1"/>
</dbReference>
<dbReference type="FunFam" id="3.40.225.10:FF:000009">
    <property type="entry name" value="Class II aldolase/adducin N-terminal"/>
    <property type="match status" value="1"/>
</dbReference>
<evidence type="ECO:0000259" key="1">
    <source>
        <dbReference type="SMART" id="SM01007"/>
    </source>
</evidence>
<dbReference type="PANTHER" id="PTHR10672">
    <property type="entry name" value="ADDUCIN"/>
    <property type="match status" value="1"/>
</dbReference>
<dbReference type="InParanoid" id="A0A2N3MYE2"/>
<dbReference type="Gene3D" id="3.40.225.10">
    <property type="entry name" value="Class II aldolase/adducin N-terminal domain"/>
    <property type="match status" value="1"/>
</dbReference>
<dbReference type="InterPro" id="IPR051017">
    <property type="entry name" value="Aldolase-II_Adducin_sf"/>
</dbReference>
<dbReference type="GO" id="GO:0005856">
    <property type="term" value="C:cytoskeleton"/>
    <property type="evidence" value="ECO:0007669"/>
    <property type="project" value="TreeGrafter"/>
</dbReference>
<comment type="caution">
    <text evidence="2">The sequence shown here is derived from an EMBL/GenBank/DDBJ whole genome shotgun (WGS) entry which is preliminary data.</text>
</comment>
<sequence length="273" mass="29129">MAPSSTATIAKDTGLAAQEVDVASNVVSSGLASIGPPKFADPHEERQYLKGRLALAFRIFAKLGYDEGFWVNPFGVAWPLLKASDLIRVNAKGEVVEGGPVKLLNNAAYMIHHAVHEARPDVNCVAHSHSIHGRAFAALGRPLDIITQDSCAFYNDLALYNSFGGIVLGAEEGRHIAEALGNKKAAILANHGLLTTGRSIESTVFWFMSLETCCRVQLMADAAAAGRGGQTVKIADEDAAFTYKAVGTELAGWFSAQPTFTMMKLESGDSYAE</sequence>
<dbReference type="SUPFAM" id="SSF53639">
    <property type="entry name" value="AraD/HMP-PK domain-like"/>
    <property type="match status" value="1"/>
</dbReference>
<organism evidence="2 3">
    <name type="scientific">Lomentospora prolificans</name>
    <dbReference type="NCBI Taxonomy" id="41688"/>
    <lineage>
        <taxon>Eukaryota</taxon>
        <taxon>Fungi</taxon>
        <taxon>Dikarya</taxon>
        <taxon>Ascomycota</taxon>
        <taxon>Pezizomycotina</taxon>
        <taxon>Sordariomycetes</taxon>
        <taxon>Hypocreomycetidae</taxon>
        <taxon>Microascales</taxon>
        <taxon>Microascaceae</taxon>
        <taxon>Lomentospora</taxon>
    </lineage>
</organism>
<dbReference type="VEuPathDB" id="FungiDB:jhhlp_008567"/>
<dbReference type="InterPro" id="IPR036409">
    <property type="entry name" value="Aldolase_II/adducin_N_sf"/>
</dbReference>
<accession>A0A2N3MYE2</accession>
<gene>
    <name evidence="2" type="ORF">jhhlp_008567</name>
</gene>
<dbReference type="Proteomes" id="UP000233524">
    <property type="component" value="Unassembled WGS sequence"/>
</dbReference>
<dbReference type="OrthoDB" id="3238794at2759"/>
<evidence type="ECO:0000313" key="3">
    <source>
        <dbReference type="Proteomes" id="UP000233524"/>
    </source>
</evidence>
<name>A0A2N3MYE2_9PEZI</name>
<dbReference type="Pfam" id="PF00596">
    <property type="entry name" value="Aldolase_II"/>
    <property type="match status" value="1"/>
</dbReference>
<dbReference type="InterPro" id="IPR001303">
    <property type="entry name" value="Aldolase_II/adducin_N"/>
</dbReference>
<keyword evidence="3" id="KW-1185">Reference proteome</keyword>
<reference evidence="2 3" key="1">
    <citation type="journal article" date="2017" name="G3 (Bethesda)">
        <title>First Draft Genome Sequence of the Pathogenic Fungus Lomentospora prolificans (Formerly Scedosporium prolificans).</title>
        <authorList>
            <person name="Luo R."/>
            <person name="Zimin A."/>
            <person name="Workman R."/>
            <person name="Fan Y."/>
            <person name="Pertea G."/>
            <person name="Grossman N."/>
            <person name="Wear M.P."/>
            <person name="Jia B."/>
            <person name="Miller H."/>
            <person name="Casadevall A."/>
            <person name="Timp W."/>
            <person name="Zhang S.X."/>
            <person name="Salzberg S.L."/>
        </authorList>
    </citation>
    <scope>NUCLEOTIDE SEQUENCE [LARGE SCALE GENOMIC DNA]</scope>
    <source>
        <strain evidence="2 3">JHH-5317</strain>
    </source>
</reference>
<dbReference type="GO" id="GO:0051015">
    <property type="term" value="F:actin filament binding"/>
    <property type="evidence" value="ECO:0007669"/>
    <property type="project" value="TreeGrafter"/>
</dbReference>
<proteinExistence type="predicted"/>
<dbReference type="EMBL" id="NLAX01001623">
    <property type="protein sequence ID" value="PKS05199.1"/>
    <property type="molecule type" value="Genomic_DNA"/>
</dbReference>
<dbReference type="AlphaFoldDB" id="A0A2N3MYE2"/>
<dbReference type="PANTHER" id="PTHR10672:SF41">
    <property type="entry name" value="CLASS II ALDOLASE_ADDUCIN DOMAIN PROTEIN (AFU_ORTHOLOGUE AFUA_3G01330)"/>
    <property type="match status" value="1"/>
</dbReference>
<protein>
    <recommendedName>
        <fullName evidence="1">Class II aldolase/adducin N-terminal domain-containing protein</fullName>
    </recommendedName>
</protein>
<dbReference type="STRING" id="41688.A0A2N3MYE2"/>
<feature type="domain" description="Class II aldolase/adducin N-terminal" evidence="1">
    <location>
        <begin position="51"/>
        <end position="218"/>
    </location>
</feature>